<protein>
    <recommendedName>
        <fullName evidence="4">Alpha/beta hydrolase</fullName>
    </recommendedName>
</protein>
<evidence type="ECO:0008006" key="4">
    <source>
        <dbReference type="Google" id="ProtNLM"/>
    </source>
</evidence>
<reference evidence="2" key="2">
    <citation type="submission" date="2020-09" db="EMBL/GenBank/DDBJ databases">
        <authorList>
            <person name="Sun Q."/>
            <person name="Zhou Y."/>
        </authorList>
    </citation>
    <scope>NUCLEOTIDE SEQUENCE</scope>
    <source>
        <strain evidence="2">CGMCC 1.3617</strain>
    </source>
</reference>
<organism evidence="2 3">
    <name type="scientific">Neoroseomonas lacus</name>
    <dbReference type="NCBI Taxonomy" id="287609"/>
    <lineage>
        <taxon>Bacteria</taxon>
        <taxon>Pseudomonadati</taxon>
        <taxon>Pseudomonadota</taxon>
        <taxon>Alphaproteobacteria</taxon>
        <taxon>Acetobacterales</taxon>
        <taxon>Acetobacteraceae</taxon>
        <taxon>Neoroseomonas</taxon>
    </lineage>
</organism>
<accession>A0A917NWT6</accession>
<evidence type="ECO:0000313" key="2">
    <source>
        <dbReference type="EMBL" id="GGJ32734.1"/>
    </source>
</evidence>
<dbReference type="RefSeq" id="WP_188971098.1">
    <property type="nucleotide sequence ID" value="NZ_BMKW01000012.1"/>
</dbReference>
<feature type="region of interest" description="Disordered" evidence="1">
    <location>
        <begin position="360"/>
        <end position="393"/>
    </location>
</feature>
<proteinExistence type="predicted"/>
<evidence type="ECO:0000313" key="3">
    <source>
        <dbReference type="Proteomes" id="UP000661507"/>
    </source>
</evidence>
<reference evidence="2" key="1">
    <citation type="journal article" date="2014" name="Int. J. Syst. Evol. Microbiol.">
        <title>Complete genome sequence of Corynebacterium casei LMG S-19264T (=DSM 44701T), isolated from a smear-ripened cheese.</title>
        <authorList>
            <consortium name="US DOE Joint Genome Institute (JGI-PGF)"/>
            <person name="Walter F."/>
            <person name="Albersmeier A."/>
            <person name="Kalinowski J."/>
            <person name="Ruckert C."/>
        </authorList>
    </citation>
    <scope>NUCLEOTIDE SEQUENCE</scope>
    <source>
        <strain evidence="2">CGMCC 1.3617</strain>
    </source>
</reference>
<dbReference type="SUPFAM" id="SSF48452">
    <property type="entry name" value="TPR-like"/>
    <property type="match status" value="1"/>
</dbReference>
<gene>
    <name evidence="2" type="ORF">GCM10011320_45450</name>
</gene>
<dbReference type="AlphaFoldDB" id="A0A917NWT6"/>
<dbReference type="Gene3D" id="1.25.40.10">
    <property type="entry name" value="Tetratricopeptide repeat domain"/>
    <property type="match status" value="1"/>
</dbReference>
<sequence>MSDRAERIELPGYTIDLFVPQGSSRLVLLFPPMGIRPGHPDSAWGARFVRSLGMGALCVTPRRNDWYRGADLLDWFGAGGFAAISREFDAHSFYGVSMGGYAACAFSAIVPGSTVLAYAPQSTLSPELVPWDRRYPEGSRQDWSGPWGDAATSIVDAGQAILVFDPFARNDQRHALRLASPRTRMVLAPFLGHHAAERLARLGAVKTIFRAVHAQPPALHELAPLMRCRKDDPGYLTAVARAPRTPWRIGLAAVTKASSFAPDTVEVVMAEAEVRFRAGDFDRAARLARSITDRKDEKQRNRHDAEIMMARCTDAMGDTKAAIATLRALLARQEDYRARMALRRLIASARGRVLPAQVSDSQRGALANAAPSVSETLEPVGKEASGLASDSGL</sequence>
<dbReference type="Proteomes" id="UP000661507">
    <property type="component" value="Unassembled WGS sequence"/>
</dbReference>
<name>A0A917NWT6_9PROT</name>
<dbReference type="EMBL" id="BMKW01000012">
    <property type="protein sequence ID" value="GGJ32734.1"/>
    <property type="molecule type" value="Genomic_DNA"/>
</dbReference>
<keyword evidence="3" id="KW-1185">Reference proteome</keyword>
<comment type="caution">
    <text evidence="2">The sequence shown here is derived from an EMBL/GenBank/DDBJ whole genome shotgun (WGS) entry which is preliminary data.</text>
</comment>
<dbReference type="InterPro" id="IPR011990">
    <property type="entry name" value="TPR-like_helical_dom_sf"/>
</dbReference>
<evidence type="ECO:0000256" key="1">
    <source>
        <dbReference type="SAM" id="MobiDB-lite"/>
    </source>
</evidence>